<sequence length="237" mass="26670">MASSRLSVRVADKISLQPVDCFLRRRKSAKSVMSNKIIVFMLAAMLVFCGCNSRRKGMLGRLNRPYEDNPEMQERVRKLMGMSIELPADMRSSKQGKGFLWISNNATTGMKNVAIYKVTTADTLPLSVERFCQLHDSVMQINIKGETDSMFITTLKASVKGHFNPKKRRCRYEGLWEMQGDAMGGPFICNVYKRPEGEGLIFAEGFLYAPEISNKRTLLSQLNAILGSINIKNNNGK</sequence>
<organism evidence="2 3">
    <name type="scientific">Segatella oris C735</name>
    <dbReference type="NCBI Taxonomy" id="563008"/>
    <lineage>
        <taxon>Bacteria</taxon>
        <taxon>Pseudomonadati</taxon>
        <taxon>Bacteroidota</taxon>
        <taxon>Bacteroidia</taxon>
        <taxon>Bacteroidales</taxon>
        <taxon>Prevotellaceae</taxon>
        <taxon>Segatella</taxon>
    </lineage>
</organism>
<dbReference type="EMBL" id="GL349567">
    <property type="protein sequence ID" value="EFI48635.1"/>
    <property type="molecule type" value="Genomic_DNA"/>
</dbReference>
<evidence type="ECO:0000313" key="3">
    <source>
        <dbReference type="Proteomes" id="UP000003805"/>
    </source>
</evidence>
<evidence type="ECO:0000256" key="1">
    <source>
        <dbReference type="SAM" id="Phobius"/>
    </source>
</evidence>
<feature type="transmembrane region" description="Helical" evidence="1">
    <location>
        <begin position="32"/>
        <end position="51"/>
    </location>
</feature>
<dbReference type="AlphaFoldDB" id="D7ND80"/>
<proteinExistence type="predicted"/>
<dbReference type="HOGENOM" id="CLU_1336519_0_0_10"/>
<keyword evidence="3" id="KW-1185">Reference proteome</keyword>
<dbReference type="Proteomes" id="UP000003805">
    <property type="component" value="Unassembled WGS sequence"/>
</dbReference>
<evidence type="ECO:0000313" key="2">
    <source>
        <dbReference type="EMBL" id="EFI48635.1"/>
    </source>
</evidence>
<name>D7ND80_9BACT</name>
<keyword evidence="1" id="KW-0472">Membrane</keyword>
<keyword evidence="2" id="KW-0449">Lipoprotein</keyword>
<accession>D7ND80</accession>
<dbReference type="eggNOG" id="COG0322">
    <property type="taxonomic scope" value="Bacteria"/>
</dbReference>
<dbReference type="InterPro" id="IPR032286">
    <property type="entry name" value="DUF4837"/>
</dbReference>
<reference evidence="2 3" key="1">
    <citation type="submission" date="2010-02" db="EMBL/GenBank/DDBJ databases">
        <title>The Genome Sequence of Prevotella oris strain C735.</title>
        <authorList>
            <consortium name="The Broad Institute Genome Sequencing Platform"/>
            <person name="Ward D."/>
            <person name="Feldgarden M."/>
            <person name="Earl A."/>
            <person name="Young S.K."/>
            <person name="Zeng Q."/>
            <person name="Koehrsen M."/>
            <person name="Alvarado L."/>
            <person name="Berlin A."/>
            <person name="Bochicchio J."/>
            <person name="Borenstein D."/>
            <person name="Chapman S.B."/>
            <person name="Chen Z."/>
            <person name="Engels R."/>
            <person name="Freedman E."/>
            <person name="Gellesch M."/>
            <person name="Goldberg J."/>
            <person name="Griggs A."/>
            <person name="Gujja S."/>
            <person name="Heilman E."/>
            <person name="Heiman D."/>
            <person name="Hepburn T."/>
            <person name="Howarth C."/>
            <person name="Jen D."/>
            <person name="Larson L."/>
            <person name="Mehta T."/>
            <person name="Park D."/>
            <person name="Pearson M."/>
            <person name="Roberts A."/>
            <person name="Saif S."/>
            <person name="Shea T."/>
            <person name="Shenoy N."/>
            <person name="Sisk P."/>
            <person name="Stolte C."/>
            <person name="Sykes S."/>
            <person name="Thomson T."/>
            <person name="Walk T."/>
            <person name="White J."/>
            <person name="Yandava C."/>
            <person name="Sibley C.D."/>
            <person name="Field T.R."/>
            <person name="Grinwis M."/>
            <person name="Eshaghurshan C.S."/>
            <person name="Surette M.G."/>
            <person name="Haas B."/>
            <person name="Nusbaum C."/>
            <person name="Birren B."/>
        </authorList>
    </citation>
    <scope>NUCLEOTIDE SEQUENCE [LARGE SCALE GENOMIC DNA]</scope>
    <source>
        <strain evidence="2 3">C735</strain>
    </source>
</reference>
<gene>
    <name evidence="2" type="ORF">HMPREF0665_01496</name>
</gene>
<protein>
    <submittedName>
        <fullName evidence="2">Lipoprotein</fullName>
    </submittedName>
</protein>
<dbReference type="Pfam" id="PF16125">
    <property type="entry name" value="DUF4837"/>
    <property type="match status" value="1"/>
</dbReference>
<keyword evidence="1" id="KW-1133">Transmembrane helix</keyword>
<keyword evidence="1" id="KW-0812">Transmembrane</keyword>